<accession>A0A841BUJ8</accession>
<evidence type="ECO:0000256" key="6">
    <source>
        <dbReference type="SAM" id="Phobius"/>
    </source>
</evidence>
<dbReference type="InterPro" id="IPR001851">
    <property type="entry name" value="ABC_transp_permease"/>
</dbReference>
<dbReference type="PANTHER" id="PTHR30482:SF17">
    <property type="entry name" value="ABC TRANSPORTER ATP-BINDING PROTEIN"/>
    <property type="match status" value="1"/>
</dbReference>
<evidence type="ECO:0000256" key="5">
    <source>
        <dbReference type="ARBA" id="ARBA00023136"/>
    </source>
</evidence>
<feature type="transmembrane region" description="Helical" evidence="6">
    <location>
        <begin position="175"/>
        <end position="195"/>
    </location>
</feature>
<feature type="transmembrane region" description="Helical" evidence="6">
    <location>
        <begin position="224"/>
        <end position="245"/>
    </location>
</feature>
<gene>
    <name evidence="7" type="ORF">F4553_004744</name>
</gene>
<feature type="transmembrane region" description="Helical" evidence="6">
    <location>
        <begin position="72"/>
        <end position="92"/>
    </location>
</feature>
<protein>
    <submittedName>
        <fullName evidence="7">Branched-chain amino acid transport system permease protein</fullName>
    </submittedName>
</protein>
<evidence type="ECO:0000256" key="2">
    <source>
        <dbReference type="ARBA" id="ARBA00022475"/>
    </source>
</evidence>
<feature type="transmembrane region" description="Helical" evidence="6">
    <location>
        <begin position="14"/>
        <end position="33"/>
    </location>
</feature>
<keyword evidence="4 6" id="KW-1133">Transmembrane helix</keyword>
<dbReference type="CDD" id="cd06581">
    <property type="entry name" value="TM_PBP1_LivM_like"/>
    <property type="match status" value="1"/>
</dbReference>
<name>A0A841BUJ8_9ACTN</name>
<evidence type="ECO:0000256" key="1">
    <source>
        <dbReference type="ARBA" id="ARBA00004651"/>
    </source>
</evidence>
<dbReference type="EMBL" id="JACHMN010000002">
    <property type="protein sequence ID" value="MBB5871365.1"/>
    <property type="molecule type" value="Genomic_DNA"/>
</dbReference>
<dbReference type="AlphaFoldDB" id="A0A841BUJ8"/>
<comment type="subcellular location">
    <subcellularLocation>
        <location evidence="1">Cell membrane</location>
        <topology evidence="1">Multi-pass membrane protein</topology>
    </subcellularLocation>
</comment>
<comment type="caution">
    <text evidence="7">The sequence shown here is derived from an EMBL/GenBank/DDBJ whole genome shotgun (WGS) entry which is preliminary data.</text>
</comment>
<dbReference type="Pfam" id="PF02653">
    <property type="entry name" value="BPD_transp_2"/>
    <property type="match status" value="1"/>
</dbReference>
<evidence type="ECO:0000313" key="7">
    <source>
        <dbReference type="EMBL" id="MBB5871365.1"/>
    </source>
</evidence>
<dbReference type="PANTHER" id="PTHR30482">
    <property type="entry name" value="HIGH-AFFINITY BRANCHED-CHAIN AMINO ACID TRANSPORT SYSTEM PERMEASE"/>
    <property type="match status" value="1"/>
</dbReference>
<feature type="transmembrane region" description="Helical" evidence="6">
    <location>
        <begin position="45"/>
        <end position="65"/>
    </location>
</feature>
<proteinExistence type="predicted"/>
<keyword evidence="2" id="KW-1003">Cell membrane</keyword>
<sequence>MAKERVIATLLKRYWPVGVVIVLALLPFNGLTIPGVFDGPLNSTGVLQILATCLVFGGLASSYDLLFGRTGLLSFGHALYVAGGAYGTAILTEAGLPLWQAAIAAVLLATTVAAALGAVALRVHGIAFSMVTLAFAQVGAVLVARDPGGVTGGEEGLPLVGLPDFFLGVQNTYKLYWVALAYLVFVTAVVGRVVASPTGRVLAGIRDDERRVGVLGLDPYRFKLGAFVLSGFLAAVGGAVYVLLVGGASPHIASSELTLGLLVMVVLGGPATRVGPVIGGVLYTYLDHRLTDVSTGLPGPLRQPLFVLGVVFILAVYFFPGGLAGVGTRPKPATG</sequence>
<dbReference type="InterPro" id="IPR043428">
    <property type="entry name" value="LivM-like"/>
</dbReference>
<evidence type="ECO:0000256" key="4">
    <source>
        <dbReference type="ARBA" id="ARBA00022989"/>
    </source>
</evidence>
<feature type="transmembrane region" description="Helical" evidence="6">
    <location>
        <begin position="98"/>
        <end position="121"/>
    </location>
</feature>
<feature type="transmembrane region" description="Helical" evidence="6">
    <location>
        <begin position="257"/>
        <end position="285"/>
    </location>
</feature>
<dbReference type="Proteomes" id="UP000587527">
    <property type="component" value="Unassembled WGS sequence"/>
</dbReference>
<evidence type="ECO:0000313" key="8">
    <source>
        <dbReference type="Proteomes" id="UP000587527"/>
    </source>
</evidence>
<keyword evidence="5 6" id="KW-0472">Membrane</keyword>
<dbReference type="RefSeq" id="WP_184839363.1">
    <property type="nucleotide sequence ID" value="NZ_JACHMN010000002.1"/>
</dbReference>
<organism evidence="7 8">
    <name type="scientific">Allocatelliglobosispora scoriae</name>
    <dbReference type="NCBI Taxonomy" id="643052"/>
    <lineage>
        <taxon>Bacteria</taxon>
        <taxon>Bacillati</taxon>
        <taxon>Actinomycetota</taxon>
        <taxon>Actinomycetes</taxon>
        <taxon>Micromonosporales</taxon>
        <taxon>Micromonosporaceae</taxon>
        <taxon>Allocatelliglobosispora</taxon>
    </lineage>
</organism>
<reference evidence="7 8" key="1">
    <citation type="submission" date="2020-08" db="EMBL/GenBank/DDBJ databases">
        <title>Sequencing the genomes of 1000 actinobacteria strains.</title>
        <authorList>
            <person name="Klenk H.-P."/>
        </authorList>
    </citation>
    <scope>NUCLEOTIDE SEQUENCE [LARGE SCALE GENOMIC DNA]</scope>
    <source>
        <strain evidence="7 8">DSM 45362</strain>
    </source>
</reference>
<keyword evidence="3 6" id="KW-0812">Transmembrane</keyword>
<feature type="transmembrane region" description="Helical" evidence="6">
    <location>
        <begin position="305"/>
        <end position="326"/>
    </location>
</feature>
<dbReference type="GO" id="GO:0005886">
    <property type="term" value="C:plasma membrane"/>
    <property type="evidence" value="ECO:0007669"/>
    <property type="project" value="UniProtKB-SubCell"/>
</dbReference>
<evidence type="ECO:0000256" key="3">
    <source>
        <dbReference type="ARBA" id="ARBA00022692"/>
    </source>
</evidence>
<dbReference type="GO" id="GO:0015658">
    <property type="term" value="F:branched-chain amino acid transmembrane transporter activity"/>
    <property type="evidence" value="ECO:0007669"/>
    <property type="project" value="InterPro"/>
</dbReference>
<keyword evidence="8" id="KW-1185">Reference proteome</keyword>